<keyword evidence="3" id="KW-1185">Reference proteome</keyword>
<comment type="caution">
    <text evidence="1">The sequence shown here is derived from an EMBL/GenBank/DDBJ whole genome shotgun (WGS) entry which is preliminary data.</text>
</comment>
<dbReference type="OrthoDB" id="1677987at2"/>
<dbReference type="AlphaFoldDB" id="A0A1V4IWX1"/>
<dbReference type="EMBL" id="QXDJ01000002">
    <property type="protein sequence ID" value="RII35737.1"/>
    <property type="molecule type" value="Genomic_DNA"/>
</dbReference>
<proteinExistence type="predicted"/>
<gene>
    <name evidence="1" type="ORF">CLCHR_14360</name>
    <name evidence="2" type="ORF">D2A34_11255</name>
</gene>
<reference evidence="1 3" key="1">
    <citation type="submission" date="2017-03" db="EMBL/GenBank/DDBJ databases">
        <title>Genome sequence of Clostridium chromiireducens DSM 23318.</title>
        <authorList>
            <person name="Poehlein A."/>
            <person name="Daniel R."/>
        </authorList>
    </citation>
    <scope>NUCLEOTIDE SEQUENCE [LARGE SCALE GENOMIC DNA]</scope>
    <source>
        <strain evidence="1 3">DSM 23318</strain>
    </source>
</reference>
<sequence>MKIDIKPKSRCTNPYKHYYFWEHKIIDGTNLWEGYFENKNITKDSKIVYTGILDYEKKVFHYGFVVYPTAYKLLGFLQHVFLTTAFFTWFDRKSEGFYIPLTSYENVVKEVRKYDENLNISLVKSMNNSYSFLNSLWLFDETLLNLGLKSFCEKFNNEWDNDCDQRLFLKIFDNPSDLFDFIKDSIGWSDYEEFIEEEISMSLDKLKFTCDNALTEPLLNKKLIDILNTNMPILF</sequence>
<dbReference type="Proteomes" id="UP000191056">
    <property type="component" value="Unassembled WGS sequence"/>
</dbReference>
<evidence type="ECO:0000313" key="1">
    <source>
        <dbReference type="EMBL" id="OPJ63917.1"/>
    </source>
</evidence>
<name>A0A1V4IWX1_9CLOT</name>
<accession>A0A1V4IWX1</accession>
<protein>
    <submittedName>
        <fullName evidence="1">Uncharacterized protein</fullName>
    </submittedName>
</protein>
<evidence type="ECO:0000313" key="2">
    <source>
        <dbReference type="EMBL" id="RII35737.1"/>
    </source>
</evidence>
<organism evidence="1 3">
    <name type="scientific">Clostridium chromiireducens</name>
    <dbReference type="NCBI Taxonomy" id="225345"/>
    <lineage>
        <taxon>Bacteria</taxon>
        <taxon>Bacillati</taxon>
        <taxon>Bacillota</taxon>
        <taxon>Clostridia</taxon>
        <taxon>Eubacteriales</taxon>
        <taxon>Clostridiaceae</taxon>
        <taxon>Clostridium</taxon>
    </lineage>
</organism>
<dbReference type="Proteomes" id="UP000265930">
    <property type="component" value="Unassembled WGS sequence"/>
</dbReference>
<reference evidence="2 4" key="2">
    <citation type="submission" date="2018-08" db="EMBL/GenBank/DDBJ databases">
        <title>Genome of Clostridium chromiireducens C1, DSM12136.</title>
        <authorList>
            <person name="Xing M."/>
            <person name="Wei Y."/>
            <person name="Ang E.L."/>
            <person name="Zhao H."/>
            <person name="Zhang Y."/>
        </authorList>
    </citation>
    <scope>NUCLEOTIDE SEQUENCE [LARGE SCALE GENOMIC DNA]</scope>
    <source>
        <strain evidence="2 4">C1</strain>
    </source>
</reference>
<dbReference type="RefSeq" id="WP_079439006.1">
    <property type="nucleotide sequence ID" value="NZ_MZGT01000015.1"/>
</dbReference>
<evidence type="ECO:0000313" key="4">
    <source>
        <dbReference type="Proteomes" id="UP000265930"/>
    </source>
</evidence>
<dbReference type="EMBL" id="MZGT01000015">
    <property type="protein sequence ID" value="OPJ63917.1"/>
    <property type="molecule type" value="Genomic_DNA"/>
</dbReference>
<evidence type="ECO:0000313" key="3">
    <source>
        <dbReference type="Proteomes" id="UP000191056"/>
    </source>
</evidence>